<dbReference type="SUPFAM" id="SSF82861">
    <property type="entry name" value="Mechanosensitive channel protein MscS (YggB), transmembrane region"/>
    <property type="match status" value="1"/>
</dbReference>
<dbReference type="GO" id="GO:0008381">
    <property type="term" value="F:mechanosensitive monoatomic ion channel activity"/>
    <property type="evidence" value="ECO:0007669"/>
    <property type="project" value="InterPro"/>
</dbReference>
<dbReference type="Pfam" id="PF21088">
    <property type="entry name" value="MS_channel_1st"/>
    <property type="match status" value="1"/>
</dbReference>
<sequence>MDKFQDILGKALPFITEYGLKLLTAIIIFFIGRYIAKKLVKIVDVILQKSNVETTLSRFLENIVYYVLMIVILLACASSLGIDTTSFLAILGTAGLAVGLALKDSLSNFAAGVMIILLKPFKVGDLIDVAGKTGSVKNISIFNTELCSADNKKVLVPNGSIIGDTITNINANGRRRLDMVFGVGYNDNLAKVKEIIKQILANDSRILTDEEAPRVGVLELADNSVNFAVRPWVNSEDYWGVYFDTHEKVKIEFDKAGISIPYPQRDIHILSQPKDS</sequence>
<dbReference type="InterPro" id="IPR049142">
    <property type="entry name" value="MS_channel_1st"/>
</dbReference>
<dbReference type="AlphaFoldDB" id="A0A6S6SD74"/>
<dbReference type="PANTHER" id="PTHR30221">
    <property type="entry name" value="SMALL-CONDUCTANCE MECHANOSENSITIVE CHANNEL"/>
    <property type="match status" value="1"/>
</dbReference>
<dbReference type="GO" id="GO:0005886">
    <property type="term" value="C:plasma membrane"/>
    <property type="evidence" value="ECO:0007669"/>
    <property type="project" value="UniProtKB-SubCell"/>
</dbReference>
<dbReference type="InterPro" id="IPR049278">
    <property type="entry name" value="MS_channel_C"/>
</dbReference>
<dbReference type="EMBL" id="CACVAW010000004">
    <property type="protein sequence ID" value="CAA6800767.1"/>
    <property type="molecule type" value="Genomic_DNA"/>
</dbReference>
<evidence type="ECO:0000259" key="9">
    <source>
        <dbReference type="Pfam" id="PF21082"/>
    </source>
</evidence>
<evidence type="ECO:0000256" key="4">
    <source>
        <dbReference type="ARBA" id="ARBA00022692"/>
    </source>
</evidence>
<dbReference type="Gene3D" id="3.30.70.100">
    <property type="match status" value="1"/>
</dbReference>
<feature type="transmembrane region" description="Helical" evidence="7">
    <location>
        <begin position="18"/>
        <end position="36"/>
    </location>
</feature>
<dbReference type="SUPFAM" id="SSF82689">
    <property type="entry name" value="Mechanosensitive channel protein MscS (YggB), C-terminal domain"/>
    <property type="match status" value="1"/>
</dbReference>
<feature type="domain" description="Mechanosensitive ion channel transmembrane helices 2/3" evidence="10">
    <location>
        <begin position="62"/>
        <end position="103"/>
    </location>
</feature>
<reference evidence="11" key="1">
    <citation type="submission" date="2020-01" db="EMBL/GenBank/DDBJ databases">
        <authorList>
            <person name="Meier V. D."/>
            <person name="Meier V D."/>
        </authorList>
    </citation>
    <scope>NUCLEOTIDE SEQUENCE</scope>
    <source>
        <strain evidence="11">HLG_WM_MAG_12</strain>
    </source>
</reference>
<proteinExistence type="inferred from homology"/>
<dbReference type="InterPro" id="IPR011066">
    <property type="entry name" value="MscS_channel_C_sf"/>
</dbReference>
<dbReference type="Gene3D" id="2.30.30.60">
    <property type="match status" value="1"/>
</dbReference>
<feature type="transmembrane region" description="Helical" evidence="7">
    <location>
        <begin position="63"/>
        <end position="82"/>
    </location>
</feature>
<dbReference type="InterPro" id="IPR008910">
    <property type="entry name" value="MSC_TM_helix"/>
</dbReference>
<keyword evidence="6 7" id="KW-0472">Membrane</keyword>
<dbReference type="Pfam" id="PF05552">
    <property type="entry name" value="MS_channel_1st_1"/>
    <property type="match status" value="1"/>
</dbReference>
<organism evidence="11">
    <name type="scientific">uncultured Campylobacterales bacterium</name>
    <dbReference type="NCBI Taxonomy" id="352960"/>
    <lineage>
        <taxon>Bacteria</taxon>
        <taxon>Pseudomonadati</taxon>
        <taxon>Campylobacterota</taxon>
        <taxon>Epsilonproteobacteria</taxon>
        <taxon>Campylobacterales</taxon>
        <taxon>environmental samples</taxon>
    </lineage>
</organism>
<accession>A0A6S6SD74</accession>
<evidence type="ECO:0000256" key="3">
    <source>
        <dbReference type="ARBA" id="ARBA00022475"/>
    </source>
</evidence>
<comment type="subcellular location">
    <subcellularLocation>
        <location evidence="1">Cell membrane</location>
        <topology evidence="1">Multi-pass membrane protein</topology>
    </subcellularLocation>
</comment>
<comment type="similarity">
    <text evidence="2">Belongs to the MscS (TC 1.A.23) family.</text>
</comment>
<dbReference type="Pfam" id="PF21082">
    <property type="entry name" value="MS_channel_3rd"/>
    <property type="match status" value="1"/>
</dbReference>
<dbReference type="PROSITE" id="PS01246">
    <property type="entry name" value="UPF0003"/>
    <property type="match status" value="1"/>
</dbReference>
<dbReference type="Pfam" id="PF00924">
    <property type="entry name" value="MS_channel_2nd"/>
    <property type="match status" value="1"/>
</dbReference>
<dbReference type="InterPro" id="IPR006685">
    <property type="entry name" value="MscS_channel_2nd"/>
</dbReference>
<feature type="domain" description="Mechanosensitive ion channel MscS C-terminal" evidence="9">
    <location>
        <begin position="178"/>
        <end position="260"/>
    </location>
</feature>
<dbReference type="Gene3D" id="1.10.287.1260">
    <property type="match status" value="1"/>
</dbReference>
<dbReference type="SUPFAM" id="SSF50182">
    <property type="entry name" value="Sm-like ribonucleoproteins"/>
    <property type="match status" value="1"/>
</dbReference>
<dbReference type="InterPro" id="IPR045275">
    <property type="entry name" value="MscS_archaea/bacteria_type"/>
</dbReference>
<evidence type="ECO:0000256" key="1">
    <source>
        <dbReference type="ARBA" id="ARBA00004651"/>
    </source>
</evidence>
<dbReference type="PANTHER" id="PTHR30221:SF1">
    <property type="entry name" value="SMALL-CONDUCTANCE MECHANOSENSITIVE CHANNEL"/>
    <property type="match status" value="1"/>
</dbReference>
<keyword evidence="3" id="KW-1003">Cell membrane</keyword>
<feature type="domain" description="Mechanosensitive ion channel MscS" evidence="8">
    <location>
        <begin position="104"/>
        <end position="170"/>
    </location>
</feature>
<dbReference type="InterPro" id="IPR011014">
    <property type="entry name" value="MscS_channel_TM-2"/>
</dbReference>
<keyword evidence="4 7" id="KW-0812">Transmembrane</keyword>
<evidence type="ECO:0000256" key="5">
    <source>
        <dbReference type="ARBA" id="ARBA00022989"/>
    </source>
</evidence>
<dbReference type="InterPro" id="IPR010920">
    <property type="entry name" value="LSM_dom_sf"/>
</dbReference>
<dbReference type="InterPro" id="IPR023408">
    <property type="entry name" value="MscS_beta-dom_sf"/>
</dbReference>
<evidence type="ECO:0000256" key="2">
    <source>
        <dbReference type="ARBA" id="ARBA00008017"/>
    </source>
</evidence>
<evidence type="ECO:0000313" key="11">
    <source>
        <dbReference type="EMBL" id="CAA6800767.1"/>
    </source>
</evidence>
<evidence type="ECO:0000259" key="10">
    <source>
        <dbReference type="Pfam" id="PF21088"/>
    </source>
</evidence>
<gene>
    <name evidence="11" type="ORF">HELGO_WM10986</name>
</gene>
<protein>
    <submittedName>
        <fullName evidence="11">Small-conductance mechanosensitive channel</fullName>
    </submittedName>
</protein>
<evidence type="ECO:0000259" key="8">
    <source>
        <dbReference type="Pfam" id="PF00924"/>
    </source>
</evidence>
<name>A0A6S6SD74_9BACT</name>
<keyword evidence="5 7" id="KW-1133">Transmembrane helix</keyword>
<evidence type="ECO:0000256" key="6">
    <source>
        <dbReference type="ARBA" id="ARBA00023136"/>
    </source>
</evidence>
<evidence type="ECO:0000256" key="7">
    <source>
        <dbReference type="SAM" id="Phobius"/>
    </source>
</evidence>
<dbReference type="InterPro" id="IPR006686">
    <property type="entry name" value="MscS_channel_CS"/>
</dbReference>